<evidence type="ECO:0000313" key="2">
    <source>
        <dbReference type="Proteomes" id="UP001235343"/>
    </source>
</evidence>
<dbReference type="EMBL" id="JASTZU010000008">
    <property type="protein sequence ID" value="MDL4839094.1"/>
    <property type="molecule type" value="Genomic_DNA"/>
</dbReference>
<organism evidence="1 2">
    <name type="scientific">Aquibacillus rhizosphaerae</name>
    <dbReference type="NCBI Taxonomy" id="3051431"/>
    <lineage>
        <taxon>Bacteria</taxon>
        <taxon>Bacillati</taxon>
        <taxon>Bacillota</taxon>
        <taxon>Bacilli</taxon>
        <taxon>Bacillales</taxon>
        <taxon>Bacillaceae</taxon>
        <taxon>Aquibacillus</taxon>
    </lineage>
</organism>
<proteinExistence type="predicted"/>
<dbReference type="InterPro" id="IPR012674">
    <property type="entry name" value="Calycin"/>
</dbReference>
<gene>
    <name evidence="1" type="ORF">QQS35_01275</name>
</gene>
<protein>
    <submittedName>
        <fullName evidence="1">DUF1934 domain-containing protein</fullName>
    </submittedName>
</protein>
<reference evidence="1 2" key="1">
    <citation type="submission" date="2023-06" db="EMBL/GenBank/DDBJ databases">
        <title>Aquibacillus rhizosphaerae LR5S19.</title>
        <authorList>
            <person name="Sun J.-Q."/>
        </authorList>
    </citation>
    <scope>NUCLEOTIDE SEQUENCE [LARGE SCALE GENOMIC DNA]</scope>
    <source>
        <strain evidence="1 2">LR5S19</strain>
    </source>
</reference>
<comment type="caution">
    <text evidence="1">The sequence shown here is derived from an EMBL/GenBank/DDBJ whole genome shotgun (WGS) entry which is preliminary data.</text>
</comment>
<dbReference type="InterPro" id="IPR015231">
    <property type="entry name" value="DUF1934"/>
</dbReference>
<dbReference type="RefSeq" id="WP_285929911.1">
    <property type="nucleotide sequence ID" value="NZ_JASTZU010000008.1"/>
</dbReference>
<sequence>MVPNQIPVKVKLVTEIRDLGAKDITVVEEDGMFIQKGQTSVLRYVEHNDNGEDVNSLITIHPDKVSVKRTGPVDMLQQFRKKQMTENVYRHAYGTIHMETHTDQITYQQPVDGKSGRLFISYTTKLNGEGERRHRLTITIQEDNR</sequence>
<evidence type="ECO:0000313" key="1">
    <source>
        <dbReference type="EMBL" id="MDL4839094.1"/>
    </source>
</evidence>
<name>A0ABT7KZW1_9BACI</name>
<dbReference type="Gene3D" id="2.40.128.20">
    <property type="match status" value="1"/>
</dbReference>
<dbReference type="Proteomes" id="UP001235343">
    <property type="component" value="Unassembled WGS sequence"/>
</dbReference>
<dbReference type="SUPFAM" id="SSF50814">
    <property type="entry name" value="Lipocalins"/>
    <property type="match status" value="1"/>
</dbReference>
<accession>A0ABT7KZW1</accession>
<dbReference type="Pfam" id="PF09148">
    <property type="entry name" value="DUF1934"/>
    <property type="match status" value="1"/>
</dbReference>
<keyword evidence="2" id="KW-1185">Reference proteome</keyword>